<feature type="compositionally biased region" description="Pro residues" evidence="1">
    <location>
        <begin position="48"/>
        <end position="68"/>
    </location>
</feature>
<sequence length="238" mass="23552">MRPRGNERESPHRHFGCSRSRAPAASVILISSLLVVTAGCGAIGDATQPPPSATTGPPPGASQAPGPPLATATADPQGTVDPTDPVSVARDCFTKWQSFDARTDSGPSAGVERARDCLTPDFAAELSGSGAGAPASGEPGTGGPAADPQAGPAWDKLRAAGTRSTVTVLAATPVGGADTTASGQVSLLLNVRRETVTGDGPPEVTVSTPAVTMLVGTDGTWRLAGADLANAAGDAPGR</sequence>
<comment type="caution">
    <text evidence="2">The sequence shown here is derived from an EMBL/GenBank/DDBJ whole genome shotgun (WGS) entry which is preliminary data.</text>
</comment>
<organism evidence="2 3">
    <name type="scientific">Parafrankia soli</name>
    <dbReference type="NCBI Taxonomy" id="2599596"/>
    <lineage>
        <taxon>Bacteria</taxon>
        <taxon>Bacillati</taxon>
        <taxon>Actinomycetota</taxon>
        <taxon>Actinomycetes</taxon>
        <taxon>Frankiales</taxon>
        <taxon>Frankiaceae</taxon>
        <taxon>Parafrankia</taxon>
    </lineage>
</organism>
<evidence type="ECO:0000313" key="3">
    <source>
        <dbReference type="Proteomes" id="UP000179769"/>
    </source>
</evidence>
<dbReference type="Proteomes" id="UP000179769">
    <property type="component" value="Unassembled WGS sequence"/>
</dbReference>
<dbReference type="AlphaFoldDB" id="A0A1S1Q219"/>
<feature type="region of interest" description="Disordered" evidence="1">
    <location>
        <begin position="123"/>
        <end position="152"/>
    </location>
</feature>
<accession>A0A1S1Q219</accession>
<gene>
    <name evidence="2" type="ORF">BBK14_05015</name>
</gene>
<dbReference type="EMBL" id="MAXA01000224">
    <property type="protein sequence ID" value="OHV27235.1"/>
    <property type="molecule type" value="Genomic_DNA"/>
</dbReference>
<evidence type="ECO:0000256" key="1">
    <source>
        <dbReference type="SAM" id="MobiDB-lite"/>
    </source>
</evidence>
<protein>
    <submittedName>
        <fullName evidence="2">Uncharacterized protein</fullName>
    </submittedName>
</protein>
<name>A0A1S1Q219_9ACTN</name>
<evidence type="ECO:0000313" key="2">
    <source>
        <dbReference type="EMBL" id="OHV27235.1"/>
    </source>
</evidence>
<keyword evidence="3" id="KW-1185">Reference proteome</keyword>
<proteinExistence type="predicted"/>
<reference evidence="3" key="1">
    <citation type="submission" date="2016-07" db="EMBL/GenBank/DDBJ databases">
        <title>Frankia sp. NRRL B-16219 Genome sequencing.</title>
        <authorList>
            <person name="Ghodhbane-Gtari F."/>
            <person name="Swanson E."/>
            <person name="Gueddou A."/>
            <person name="Louati M."/>
            <person name="Nouioui I."/>
            <person name="Hezbri K."/>
            <person name="Abebe-Akele F."/>
            <person name="Simpson S."/>
            <person name="Morris K."/>
            <person name="Thomas K."/>
            <person name="Gtari M."/>
            <person name="Tisa L.S."/>
        </authorList>
    </citation>
    <scope>NUCLEOTIDE SEQUENCE [LARGE SCALE GENOMIC DNA]</scope>
    <source>
        <strain evidence="3">NRRL B-16219</strain>
    </source>
</reference>
<feature type="region of interest" description="Disordered" evidence="1">
    <location>
        <begin position="46"/>
        <end position="86"/>
    </location>
</feature>